<organism evidence="4 5">
    <name type="scientific">Aquimonas voraii</name>
    <dbReference type="NCBI Taxonomy" id="265719"/>
    <lineage>
        <taxon>Bacteria</taxon>
        <taxon>Pseudomonadati</taxon>
        <taxon>Pseudomonadota</taxon>
        <taxon>Gammaproteobacteria</taxon>
        <taxon>Lysobacterales</taxon>
        <taxon>Lysobacteraceae</taxon>
        <taxon>Aquimonas</taxon>
    </lineage>
</organism>
<sequence>MSAVDVAFLLAAGRGERMRPLTDVTPKPLLPVGGKRLIEWHLEALAKAGVRRVVINIAHLADCFEPALGDGTRYGISIRYSREAERLETGGGLLNALPLLDAPRFLLVNGDVFCDVDYAGFALAPNDLAQLLMVDNPPQHPRGDFHFEGGRLRSEGEPRLTYAGIGLFDARLLDGWREVIGDNEDSRRSPPRFGLAPLLRAAMGADRIAGLKHTGAWEDVGTPERLAALDARLRAQPHT</sequence>
<keyword evidence="1 4" id="KW-0808">Transferase</keyword>
<dbReference type="PANTHER" id="PTHR43584">
    <property type="entry name" value="NUCLEOTIDYL TRANSFERASE"/>
    <property type="match status" value="1"/>
</dbReference>
<proteinExistence type="predicted"/>
<dbReference type="AlphaFoldDB" id="A0A1G6U9Z1"/>
<evidence type="ECO:0000256" key="1">
    <source>
        <dbReference type="ARBA" id="ARBA00022679"/>
    </source>
</evidence>
<dbReference type="InterPro" id="IPR050065">
    <property type="entry name" value="GlmU-like"/>
</dbReference>
<dbReference type="InterPro" id="IPR054790">
    <property type="entry name" value="MurU"/>
</dbReference>
<dbReference type="InterPro" id="IPR029044">
    <property type="entry name" value="Nucleotide-diphossugar_trans"/>
</dbReference>
<dbReference type="NCBIfam" id="NF045761">
    <property type="entry name" value="NAMPUrTaseMurU"/>
    <property type="match status" value="1"/>
</dbReference>
<dbReference type="RefSeq" id="WP_091239951.1">
    <property type="nucleotide sequence ID" value="NZ_FNAG01000002.1"/>
</dbReference>
<name>A0A1G6U9Z1_9GAMM</name>
<evidence type="ECO:0000313" key="4">
    <source>
        <dbReference type="EMBL" id="SDD37375.1"/>
    </source>
</evidence>
<protein>
    <submittedName>
        <fullName evidence="4">Nucleotidyl transferase</fullName>
    </submittedName>
</protein>
<evidence type="ECO:0000256" key="2">
    <source>
        <dbReference type="ARBA" id="ARBA00022695"/>
    </source>
</evidence>
<reference evidence="4 5" key="1">
    <citation type="submission" date="2016-10" db="EMBL/GenBank/DDBJ databases">
        <authorList>
            <person name="de Groot N.N."/>
        </authorList>
    </citation>
    <scope>NUCLEOTIDE SEQUENCE [LARGE SCALE GENOMIC DNA]</scope>
    <source>
        <strain evidence="4 5">DSM 16957</strain>
    </source>
</reference>
<keyword evidence="2" id="KW-0548">Nucleotidyltransferase</keyword>
<dbReference type="PANTHER" id="PTHR43584:SF8">
    <property type="entry name" value="N-ACETYLMURAMATE ALPHA-1-PHOSPHATE URIDYLYLTRANSFERASE"/>
    <property type="match status" value="1"/>
</dbReference>
<dbReference type="EMBL" id="FNAG01000002">
    <property type="protein sequence ID" value="SDD37375.1"/>
    <property type="molecule type" value="Genomic_DNA"/>
</dbReference>
<dbReference type="Proteomes" id="UP000199603">
    <property type="component" value="Unassembled WGS sequence"/>
</dbReference>
<dbReference type="InterPro" id="IPR005835">
    <property type="entry name" value="NTP_transferase_dom"/>
</dbReference>
<evidence type="ECO:0000259" key="3">
    <source>
        <dbReference type="Pfam" id="PF00483"/>
    </source>
</evidence>
<dbReference type="Gene3D" id="3.90.550.10">
    <property type="entry name" value="Spore Coat Polysaccharide Biosynthesis Protein SpsA, Chain A"/>
    <property type="match status" value="1"/>
</dbReference>
<dbReference type="STRING" id="265719.SAMN04488509_102207"/>
<dbReference type="OrthoDB" id="9788272at2"/>
<dbReference type="SUPFAM" id="SSF53448">
    <property type="entry name" value="Nucleotide-diphospho-sugar transferases"/>
    <property type="match status" value="1"/>
</dbReference>
<accession>A0A1G6U9Z1</accession>
<gene>
    <name evidence="4" type="ORF">SAMN04488509_102207</name>
</gene>
<feature type="domain" description="Nucleotidyl transferase" evidence="3">
    <location>
        <begin position="7"/>
        <end position="121"/>
    </location>
</feature>
<keyword evidence="5" id="KW-1185">Reference proteome</keyword>
<dbReference type="CDD" id="cd06422">
    <property type="entry name" value="NTP_transferase_like_1"/>
    <property type="match status" value="1"/>
</dbReference>
<evidence type="ECO:0000313" key="5">
    <source>
        <dbReference type="Proteomes" id="UP000199603"/>
    </source>
</evidence>
<dbReference type="Pfam" id="PF00483">
    <property type="entry name" value="NTP_transferase"/>
    <property type="match status" value="1"/>
</dbReference>
<dbReference type="GO" id="GO:0016779">
    <property type="term" value="F:nucleotidyltransferase activity"/>
    <property type="evidence" value="ECO:0007669"/>
    <property type="project" value="UniProtKB-KW"/>
</dbReference>